<evidence type="ECO:0000313" key="3">
    <source>
        <dbReference type="Proteomes" id="UP000076738"/>
    </source>
</evidence>
<feature type="compositionally biased region" description="Basic and acidic residues" evidence="1">
    <location>
        <begin position="93"/>
        <end position="102"/>
    </location>
</feature>
<organism evidence="2 3">
    <name type="scientific">Calocera viscosa (strain TUFC12733)</name>
    <dbReference type="NCBI Taxonomy" id="1330018"/>
    <lineage>
        <taxon>Eukaryota</taxon>
        <taxon>Fungi</taxon>
        <taxon>Dikarya</taxon>
        <taxon>Basidiomycota</taxon>
        <taxon>Agaricomycotina</taxon>
        <taxon>Dacrymycetes</taxon>
        <taxon>Dacrymycetales</taxon>
        <taxon>Dacrymycetaceae</taxon>
        <taxon>Calocera</taxon>
    </lineage>
</organism>
<feature type="compositionally biased region" description="Low complexity" evidence="1">
    <location>
        <begin position="83"/>
        <end position="92"/>
    </location>
</feature>
<dbReference type="AlphaFoldDB" id="A0A167L4Z6"/>
<keyword evidence="3" id="KW-1185">Reference proteome</keyword>
<reference evidence="2 3" key="1">
    <citation type="journal article" date="2016" name="Mol. Biol. Evol.">
        <title>Comparative Genomics of Early-Diverging Mushroom-Forming Fungi Provides Insights into the Origins of Lignocellulose Decay Capabilities.</title>
        <authorList>
            <person name="Nagy L.G."/>
            <person name="Riley R."/>
            <person name="Tritt A."/>
            <person name="Adam C."/>
            <person name="Daum C."/>
            <person name="Floudas D."/>
            <person name="Sun H."/>
            <person name="Yadav J.S."/>
            <person name="Pangilinan J."/>
            <person name="Larsson K.H."/>
            <person name="Matsuura K."/>
            <person name="Barry K."/>
            <person name="Labutti K."/>
            <person name="Kuo R."/>
            <person name="Ohm R.A."/>
            <person name="Bhattacharya S.S."/>
            <person name="Shirouzu T."/>
            <person name="Yoshinaga Y."/>
            <person name="Martin F.M."/>
            <person name="Grigoriev I.V."/>
            <person name="Hibbett D.S."/>
        </authorList>
    </citation>
    <scope>NUCLEOTIDE SEQUENCE [LARGE SCALE GENOMIC DNA]</scope>
    <source>
        <strain evidence="2 3">TUFC12733</strain>
    </source>
</reference>
<dbReference type="EMBL" id="KV417289">
    <property type="protein sequence ID" value="KZO95333.1"/>
    <property type="molecule type" value="Genomic_DNA"/>
</dbReference>
<proteinExistence type="predicted"/>
<feature type="region of interest" description="Disordered" evidence="1">
    <location>
        <begin position="83"/>
        <end position="120"/>
    </location>
</feature>
<dbReference type="Proteomes" id="UP000076738">
    <property type="component" value="Unassembled WGS sequence"/>
</dbReference>
<feature type="region of interest" description="Disordered" evidence="1">
    <location>
        <begin position="171"/>
        <end position="201"/>
    </location>
</feature>
<protein>
    <submittedName>
        <fullName evidence="2">Uncharacterized protein</fullName>
    </submittedName>
</protein>
<name>A0A167L4Z6_CALVF</name>
<accession>A0A167L4Z6</accession>
<evidence type="ECO:0000256" key="1">
    <source>
        <dbReference type="SAM" id="MobiDB-lite"/>
    </source>
</evidence>
<gene>
    <name evidence="2" type="ORF">CALVIDRAFT_167200</name>
</gene>
<evidence type="ECO:0000313" key="2">
    <source>
        <dbReference type="EMBL" id="KZO95333.1"/>
    </source>
</evidence>
<sequence>MQSPALTVWRHRAQHRHRREGCAGRERVGGARWAYSVLMPFKDGGVVRRLERWCAVPEPTGRQSDSRRARCRITRVPILPKVKSQSSGQYKYSSKERRERSLHGLGRPSPYRGSLRGGDQGFVTSKPRLHALFRRMVPRPPPLSGRFPADAQPEDVLCCSTLLCSSSPIMDSRSTPLSVQTTSRYQPGQSITAQIQASSTR</sequence>